<dbReference type="GO" id="GO:0006696">
    <property type="term" value="P:ergosterol biosynthetic process"/>
    <property type="evidence" value="ECO:0007669"/>
    <property type="project" value="TreeGrafter"/>
</dbReference>
<dbReference type="InterPro" id="IPR002202">
    <property type="entry name" value="HMG_CoA_Rdtase"/>
</dbReference>
<dbReference type="Pfam" id="PF00368">
    <property type="entry name" value="HMG-CoA_red"/>
    <property type="match status" value="1"/>
</dbReference>
<dbReference type="GO" id="GO:0015936">
    <property type="term" value="P:coenzyme A metabolic process"/>
    <property type="evidence" value="ECO:0007669"/>
    <property type="project" value="InterPro"/>
</dbReference>
<dbReference type="PANTHER" id="PTHR10572:SF24">
    <property type="entry name" value="3-HYDROXY-3-METHYLGLUTARYL-COENZYME A REDUCTASE"/>
    <property type="match status" value="1"/>
</dbReference>
<dbReference type="Gene3D" id="3.90.770.10">
    <property type="entry name" value="3-hydroxy-3-methylglutaryl-coenzyme A Reductase, Chain A, domain 2"/>
    <property type="match status" value="1"/>
</dbReference>
<keyword evidence="3" id="KW-1185">Reference proteome</keyword>
<proteinExistence type="predicted"/>
<gene>
    <name evidence="2" type="ORF">E4U42_005661</name>
</gene>
<dbReference type="OrthoDB" id="310654at2759"/>
<dbReference type="GO" id="GO:0008299">
    <property type="term" value="P:isoprenoid biosynthetic process"/>
    <property type="evidence" value="ECO:0007669"/>
    <property type="project" value="TreeGrafter"/>
</dbReference>
<dbReference type="GO" id="GO:0005789">
    <property type="term" value="C:endoplasmic reticulum membrane"/>
    <property type="evidence" value="ECO:0007669"/>
    <property type="project" value="TreeGrafter"/>
</dbReference>
<name>A0A8K0JDV5_9HYPO</name>
<dbReference type="PROSITE" id="PS50065">
    <property type="entry name" value="HMG_COA_REDUCTASE_4"/>
    <property type="match status" value="1"/>
</dbReference>
<dbReference type="Proteomes" id="UP000811619">
    <property type="component" value="Unassembled WGS sequence"/>
</dbReference>
<evidence type="ECO:0000256" key="1">
    <source>
        <dbReference type="SAM" id="MobiDB-lite"/>
    </source>
</evidence>
<feature type="compositionally biased region" description="Polar residues" evidence="1">
    <location>
        <begin position="65"/>
        <end position="82"/>
    </location>
</feature>
<dbReference type="EMBL" id="SRPY01000054">
    <property type="protein sequence ID" value="KAG5929516.1"/>
    <property type="molecule type" value="Genomic_DNA"/>
</dbReference>
<dbReference type="GO" id="GO:0005778">
    <property type="term" value="C:peroxisomal membrane"/>
    <property type="evidence" value="ECO:0007669"/>
    <property type="project" value="TreeGrafter"/>
</dbReference>
<dbReference type="InterPro" id="IPR023074">
    <property type="entry name" value="HMG_CoA_Rdtase_cat_sf"/>
</dbReference>
<feature type="region of interest" description="Disordered" evidence="1">
    <location>
        <begin position="60"/>
        <end position="84"/>
    </location>
</feature>
<comment type="caution">
    <text evidence="2">The sequence shown here is derived from an EMBL/GenBank/DDBJ whole genome shotgun (WGS) entry which is preliminary data.</text>
</comment>
<evidence type="ECO:0000313" key="2">
    <source>
        <dbReference type="EMBL" id="KAG5929516.1"/>
    </source>
</evidence>
<evidence type="ECO:0000313" key="3">
    <source>
        <dbReference type="Proteomes" id="UP000811619"/>
    </source>
</evidence>
<protein>
    <submittedName>
        <fullName evidence="2">Uncharacterized protein</fullName>
    </submittedName>
</protein>
<accession>A0A8K0JDV5</accession>
<dbReference type="AlphaFoldDB" id="A0A8K0JDV5"/>
<dbReference type="InterPro" id="IPR009029">
    <property type="entry name" value="HMG_CoA_Rdtase_sub-bd_dom_sf"/>
</dbReference>
<dbReference type="GO" id="GO:0004420">
    <property type="term" value="F:hydroxymethylglutaryl-CoA reductase (NADPH) activity"/>
    <property type="evidence" value="ECO:0007669"/>
    <property type="project" value="InterPro"/>
</dbReference>
<dbReference type="PANTHER" id="PTHR10572">
    <property type="entry name" value="3-HYDROXY-3-METHYLGLUTARYL-COENZYME A REDUCTASE"/>
    <property type="match status" value="1"/>
</dbReference>
<dbReference type="SUPFAM" id="SSF56542">
    <property type="entry name" value="Substrate-binding domain of HMG-CoA reductase"/>
    <property type="match status" value="1"/>
</dbReference>
<organism evidence="2 3">
    <name type="scientific">Claviceps africana</name>
    <dbReference type="NCBI Taxonomy" id="83212"/>
    <lineage>
        <taxon>Eukaryota</taxon>
        <taxon>Fungi</taxon>
        <taxon>Dikarya</taxon>
        <taxon>Ascomycota</taxon>
        <taxon>Pezizomycotina</taxon>
        <taxon>Sordariomycetes</taxon>
        <taxon>Hypocreomycetidae</taxon>
        <taxon>Hypocreales</taxon>
        <taxon>Clavicipitaceae</taxon>
        <taxon>Claviceps</taxon>
    </lineage>
</organism>
<reference evidence="2" key="1">
    <citation type="journal article" date="2020" name="bioRxiv">
        <title>Whole genome comparisons of ergot fungi reveals the divergence and evolution of species within the genus Claviceps are the result of varying mechanisms driving genome evolution and host range expansion.</title>
        <authorList>
            <person name="Wyka S.A."/>
            <person name="Mondo S.J."/>
            <person name="Liu M."/>
            <person name="Dettman J."/>
            <person name="Nalam V."/>
            <person name="Broders K.D."/>
        </authorList>
    </citation>
    <scope>NUCLEOTIDE SEQUENCE</scope>
    <source>
        <strain evidence="2">CCC 489</strain>
    </source>
</reference>
<sequence>MIPASTARGVLGSNVNSLIELNVSKNLVGTAGHGESHRRLQFSGDEYRCYYLPRYRAGPGAPPSIQDSQLTQPSSIRGSPQISVPMPSLEVRTLGGGKILEPQSAMLLLGVRGSHATEPGELSLCAALEAGHLVQAHMAPSNAGSRFETPAPR</sequence>